<feature type="domain" description="Acyltransferase 3" evidence="2">
    <location>
        <begin position="13"/>
        <end position="353"/>
    </location>
</feature>
<feature type="transmembrane region" description="Helical" evidence="1">
    <location>
        <begin position="333"/>
        <end position="353"/>
    </location>
</feature>
<dbReference type="EMBL" id="SRPG01000069">
    <property type="protein sequence ID" value="TGN61811.1"/>
    <property type="molecule type" value="Genomic_DNA"/>
</dbReference>
<keyword evidence="4" id="KW-1185">Reference proteome</keyword>
<dbReference type="Pfam" id="PF01757">
    <property type="entry name" value="Acyl_transf_3"/>
    <property type="match status" value="1"/>
</dbReference>
<dbReference type="AlphaFoldDB" id="A0A4Z1CCQ8"/>
<dbReference type="GO" id="GO:0000271">
    <property type="term" value="P:polysaccharide biosynthetic process"/>
    <property type="evidence" value="ECO:0007669"/>
    <property type="project" value="TreeGrafter"/>
</dbReference>
<accession>A0A4Z1CCQ8</accession>
<dbReference type="PANTHER" id="PTHR23028">
    <property type="entry name" value="ACETYLTRANSFERASE"/>
    <property type="match status" value="1"/>
</dbReference>
<dbReference type="Proteomes" id="UP000297972">
    <property type="component" value="Unassembled WGS sequence"/>
</dbReference>
<feature type="transmembrane region" description="Helical" evidence="1">
    <location>
        <begin position="291"/>
        <end position="313"/>
    </location>
</feature>
<dbReference type="GO" id="GO:0016020">
    <property type="term" value="C:membrane"/>
    <property type="evidence" value="ECO:0007669"/>
    <property type="project" value="TreeGrafter"/>
</dbReference>
<dbReference type="RefSeq" id="WP_135817332.1">
    <property type="nucleotide sequence ID" value="NZ_SRPG01000069.1"/>
</dbReference>
<feature type="transmembrane region" description="Helical" evidence="1">
    <location>
        <begin position="209"/>
        <end position="227"/>
    </location>
</feature>
<keyword evidence="1" id="KW-1133">Transmembrane helix</keyword>
<evidence type="ECO:0000313" key="3">
    <source>
        <dbReference type="EMBL" id="TGN61811.1"/>
    </source>
</evidence>
<protein>
    <submittedName>
        <fullName evidence="3">Acyltransferase</fullName>
    </submittedName>
</protein>
<name>A0A4Z1CCQ8_9RHOB</name>
<feature type="transmembrane region" description="Helical" evidence="1">
    <location>
        <begin position="183"/>
        <end position="203"/>
    </location>
</feature>
<feature type="transmembrane region" description="Helical" evidence="1">
    <location>
        <begin position="263"/>
        <end position="279"/>
    </location>
</feature>
<dbReference type="GO" id="GO:0016747">
    <property type="term" value="F:acyltransferase activity, transferring groups other than amino-acyl groups"/>
    <property type="evidence" value="ECO:0007669"/>
    <property type="project" value="InterPro"/>
</dbReference>
<dbReference type="OrthoDB" id="9796461at2"/>
<feature type="transmembrane region" description="Helical" evidence="1">
    <location>
        <begin position="50"/>
        <end position="69"/>
    </location>
</feature>
<keyword evidence="3" id="KW-0808">Transferase</keyword>
<feature type="transmembrane region" description="Helical" evidence="1">
    <location>
        <begin position="239"/>
        <end position="257"/>
    </location>
</feature>
<dbReference type="InterPro" id="IPR002656">
    <property type="entry name" value="Acyl_transf_3_dom"/>
</dbReference>
<evidence type="ECO:0000313" key="4">
    <source>
        <dbReference type="Proteomes" id="UP000297972"/>
    </source>
</evidence>
<dbReference type="InterPro" id="IPR050879">
    <property type="entry name" value="Acyltransferase_3"/>
</dbReference>
<feature type="transmembrane region" description="Helical" evidence="1">
    <location>
        <begin position="12"/>
        <end position="30"/>
    </location>
</feature>
<proteinExistence type="predicted"/>
<keyword evidence="3" id="KW-0012">Acyltransferase</keyword>
<organism evidence="3 4">
    <name type="scientific">Paracoccus liaowanqingii</name>
    <dbReference type="NCBI Taxonomy" id="2560053"/>
    <lineage>
        <taxon>Bacteria</taxon>
        <taxon>Pseudomonadati</taxon>
        <taxon>Pseudomonadota</taxon>
        <taxon>Alphaproteobacteria</taxon>
        <taxon>Rhodobacterales</taxon>
        <taxon>Paracoccaceae</taxon>
        <taxon>Paracoccus</taxon>
    </lineage>
</organism>
<feature type="transmembrane region" description="Helical" evidence="1">
    <location>
        <begin position="92"/>
        <end position="118"/>
    </location>
</feature>
<reference evidence="3 4" key="1">
    <citation type="submission" date="2019-03" db="EMBL/GenBank/DDBJ databases">
        <authorList>
            <person name="Li J."/>
        </authorList>
    </citation>
    <scope>NUCLEOTIDE SEQUENCE [LARGE SCALE GENOMIC DNA]</scope>
    <source>
        <strain evidence="3 4">3058</strain>
    </source>
</reference>
<sequence length="376" mass="41690">MTDKTDIRHIDTLTAMRGLAAIVVVVFHYSGGFLPNLTPHDYTAFLSNGYLWVDFFFLLSGYVMAYVYAREFRENFPSVAVRQFIFARFSRIYPLHLVILLGFLVLEIVKLGLMAFGIGQASFPVFEGARSVESVASNALLLQTTGLHDRLTWNGPAWSIGAEWFAYLAFPILMLAVMNRGRIISILLIAGAMIGLAVISGMGDNLDVTYDYGILRCGFGFVIGMLLHRLSDLAVSLRLGHDFIAAGLLATTALLMHLGVRDIAIPPLFALLILSLALNKGVVARMLSHPALLWLGAISYSVYLSHMLVLSLINVTALTLLGKTIGRYLDTWPSLIVLAGLVALVLMLSAWLYRNVEVRARSLLRQGRFARRYIYR</sequence>
<comment type="caution">
    <text evidence="3">The sequence shown here is derived from an EMBL/GenBank/DDBJ whole genome shotgun (WGS) entry which is preliminary data.</text>
</comment>
<gene>
    <name evidence="3" type="ORF">E4L95_09000</name>
</gene>
<keyword evidence="1" id="KW-0812">Transmembrane</keyword>
<evidence type="ECO:0000259" key="2">
    <source>
        <dbReference type="Pfam" id="PF01757"/>
    </source>
</evidence>
<evidence type="ECO:0000256" key="1">
    <source>
        <dbReference type="SAM" id="Phobius"/>
    </source>
</evidence>
<dbReference type="PANTHER" id="PTHR23028:SF131">
    <property type="entry name" value="BLR2367 PROTEIN"/>
    <property type="match status" value="1"/>
</dbReference>
<keyword evidence="1" id="KW-0472">Membrane</keyword>
<feature type="transmembrane region" description="Helical" evidence="1">
    <location>
        <begin position="157"/>
        <end position="176"/>
    </location>
</feature>